<organism evidence="8 9">
    <name type="scientific">Azorhizobium oxalatiphilum</name>
    <dbReference type="NCBI Taxonomy" id="980631"/>
    <lineage>
        <taxon>Bacteria</taxon>
        <taxon>Pseudomonadati</taxon>
        <taxon>Pseudomonadota</taxon>
        <taxon>Alphaproteobacteria</taxon>
        <taxon>Hyphomicrobiales</taxon>
        <taxon>Xanthobacteraceae</taxon>
        <taxon>Azorhizobium</taxon>
    </lineage>
</organism>
<dbReference type="InterPro" id="IPR001623">
    <property type="entry name" value="DnaJ_domain"/>
</dbReference>
<dbReference type="PANTHER" id="PTHR12763">
    <property type="match status" value="1"/>
</dbReference>
<dbReference type="AlphaFoldDB" id="A0A917C6F4"/>
<dbReference type="PANTHER" id="PTHR12763:SF28">
    <property type="entry name" value="GEO10507P1-RELATED"/>
    <property type="match status" value="1"/>
</dbReference>
<comment type="caution">
    <text evidence="8">The sequence shown here is derived from an EMBL/GenBank/DDBJ whole genome shotgun (WGS) entry which is preliminary data.</text>
</comment>
<feature type="transmembrane region" description="Helical" evidence="6">
    <location>
        <begin position="40"/>
        <end position="67"/>
    </location>
</feature>
<evidence type="ECO:0000256" key="2">
    <source>
        <dbReference type="ARBA" id="ARBA00022692"/>
    </source>
</evidence>
<evidence type="ECO:0000259" key="7">
    <source>
        <dbReference type="PROSITE" id="PS50076"/>
    </source>
</evidence>
<keyword evidence="2 6" id="KW-0812">Transmembrane</keyword>
<evidence type="ECO:0000256" key="5">
    <source>
        <dbReference type="ARBA" id="ARBA00038105"/>
    </source>
</evidence>
<evidence type="ECO:0000256" key="1">
    <source>
        <dbReference type="ARBA" id="ARBA00004167"/>
    </source>
</evidence>
<dbReference type="EMBL" id="BMCT01000005">
    <property type="protein sequence ID" value="GGF74225.1"/>
    <property type="molecule type" value="Genomic_DNA"/>
</dbReference>
<dbReference type="SUPFAM" id="SSF46565">
    <property type="entry name" value="Chaperone J-domain"/>
    <property type="match status" value="1"/>
</dbReference>
<evidence type="ECO:0000256" key="6">
    <source>
        <dbReference type="SAM" id="Phobius"/>
    </source>
</evidence>
<name>A0A917C6F4_9HYPH</name>
<comment type="subcellular location">
    <subcellularLocation>
        <location evidence="1">Membrane</location>
        <topology evidence="1">Single-pass membrane protein</topology>
    </subcellularLocation>
</comment>
<evidence type="ECO:0000313" key="8">
    <source>
        <dbReference type="EMBL" id="GGF74225.1"/>
    </source>
</evidence>
<feature type="domain" description="J" evidence="7">
    <location>
        <begin position="191"/>
        <end position="244"/>
    </location>
</feature>
<comment type="similarity">
    <text evidence="5">Belongs to the TIM14 family.</text>
</comment>
<dbReference type="CDD" id="cd06257">
    <property type="entry name" value="DnaJ"/>
    <property type="match status" value="1"/>
</dbReference>
<evidence type="ECO:0000256" key="4">
    <source>
        <dbReference type="ARBA" id="ARBA00023136"/>
    </source>
</evidence>
<keyword evidence="3 6" id="KW-1133">Transmembrane helix</keyword>
<dbReference type="GO" id="GO:0016020">
    <property type="term" value="C:membrane"/>
    <property type="evidence" value="ECO:0007669"/>
    <property type="project" value="UniProtKB-SubCell"/>
</dbReference>
<dbReference type="RefSeq" id="WP_188581355.1">
    <property type="nucleotide sequence ID" value="NZ_BMCT01000005.1"/>
</dbReference>
<dbReference type="PROSITE" id="PS50076">
    <property type="entry name" value="DNAJ_2"/>
    <property type="match status" value="1"/>
</dbReference>
<reference evidence="8" key="2">
    <citation type="submission" date="2020-09" db="EMBL/GenBank/DDBJ databases">
        <authorList>
            <person name="Sun Q."/>
            <person name="Sedlacek I."/>
        </authorList>
    </citation>
    <scope>NUCLEOTIDE SEQUENCE</scope>
    <source>
        <strain evidence="8">CCM 7897</strain>
    </source>
</reference>
<proteinExistence type="inferred from homology"/>
<dbReference type="Gene3D" id="1.10.287.110">
    <property type="entry name" value="DnaJ domain"/>
    <property type="match status" value="1"/>
</dbReference>
<dbReference type="SMART" id="SM00271">
    <property type="entry name" value="DnaJ"/>
    <property type="match status" value="1"/>
</dbReference>
<accession>A0A917C6F4</accession>
<keyword evidence="4 6" id="KW-0472">Membrane</keyword>
<evidence type="ECO:0000256" key="3">
    <source>
        <dbReference type="ARBA" id="ARBA00022989"/>
    </source>
</evidence>
<gene>
    <name evidence="8" type="ORF">GCM10007301_37520</name>
</gene>
<evidence type="ECO:0000313" key="9">
    <source>
        <dbReference type="Proteomes" id="UP000606044"/>
    </source>
</evidence>
<sequence length="244" mass="25551">MSVLAGLALLAVGLYALKVWTGMDAKQLSRYVMRTGAWIALTGAAGLLFTGRIGAAMGLAVVGLALLGRVSGQTGWRSAMSGMGTLFGAARGAKASKVRSGLLEMELDHRTGNLTGHIIAGPRAGTDLETLDVASLVALRAEMDPQSLGLLEAYLDRRAPAWREHVQGDAGRGNMGGGRPRTADAAMTEEEAYQVLGLEPGATEAAVRAAHRGLMKKLHPDQGGSDYLAARVNQAKDVILRKHA</sequence>
<dbReference type="InterPro" id="IPR036869">
    <property type="entry name" value="J_dom_sf"/>
</dbReference>
<protein>
    <submittedName>
        <fullName evidence="8">Molecular chaperone DnaJ</fullName>
    </submittedName>
</protein>
<keyword evidence="9" id="KW-1185">Reference proteome</keyword>
<dbReference type="Pfam" id="PF00226">
    <property type="entry name" value="DnaJ"/>
    <property type="match status" value="1"/>
</dbReference>
<dbReference type="FunFam" id="1.10.287.110:FF:000001">
    <property type="entry name" value="Import inner membrane translocase subunit tim14"/>
    <property type="match status" value="1"/>
</dbReference>
<reference evidence="8" key="1">
    <citation type="journal article" date="2014" name="Int. J. Syst. Evol. Microbiol.">
        <title>Complete genome sequence of Corynebacterium casei LMG S-19264T (=DSM 44701T), isolated from a smear-ripened cheese.</title>
        <authorList>
            <consortium name="US DOE Joint Genome Institute (JGI-PGF)"/>
            <person name="Walter F."/>
            <person name="Albersmeier A."/>
            <person name="Kalinowski J."/>
            <person name="Ruckert C."/>
        </authorList>
    </citation>
    <scope>NUCLEOTIDE SEQUENCE</scope>
    <source>
        <strain evidence="8">CCM 7897</strain>
    </source>
</reference>
<dbReference type="Proteomes" id="UP000606044">
    <property type="component" value="Unassembled WGS sequence"/>
</dbReference>